<accession>G2YKE0</accession>
<dbReference type="AlphaFoldDB" id="G2YKE0"/>
<evidence type="ECO:0000313" key="1">
    <source>
        <dbReference type="EMBL" id="CCD52088.1"/>
    </source>
</evidence>
<dbReference type="InParanoid" id="G2YKE0"/>
<name>G2YKE0_BOTF4</name>
<proteinExistence type="predicted"/>
<organism evidence="1 2">
    <name type="scientific">Botryotinia fuckeliana (strain T4)</name>
    <name type="common">Noble rot fungus</name>
    <name type="synonym">Botrytis cinerea</name>
    <dbReference type="NCBI Taxonomy" id="999810"/>
    <lineage>
        <taxon>Eukaryota</taxon>
        <taxon>Fungi</taxon>
        <taxon>Dikarya</taxon>
        <taxon>Ascomycota</taxon>
        <taxon>Pezizomycotina</taxon>
        <taxon>Leotiomycetes</taxon>
        <taxon>Helotiales</taxon>
        <taxon>Sclerotiniaceae</taxon>
        <taxon>Botrytis</taxon>
    </lineage>
</organism>
<sequence>MGFEEFDGTSVSYLNKKRTDHFHVMIRGVAVGLSGVSFGRRRKNYDVVGFRLVSVPLVSMDCE</sequence>
<evidence type="ECO:0000313" key="2">
    <source>
        <dbReference type="Proteomes" id="UP000008177"/>
    </source>
</evidence>
<dbReference type="HOGENOM" id="CLU_2885527_0_0_1"/>
<reference evidence="2" key="1">
    <citation type="journal article" date="2011" name="PLoS Genet.">
        <title>Genomic analysis of the necrotrophic fungal pathogens Sclerotinia sclerotiorum and Botrytis cinerea.</title>
        <authorList>
            <person name="Amselem J."/>
            <person name="Cuomo C.A."/>
            <person name="van Kan J.A."/>
            <person name="Viaud M."/>
            <person name="Benito E.P."/>
            <person name="Couloux A."/>
            <person name="Coutinho P.M."/>
            <person name="de Vries R.P."/>
            <person name="Dyer P.S."/>
            <person name="Fillinger S."/>
            <person name="Fournier E."/>
            <person name="Gout L."/>
            <person name="Hahn M."/>
            <person name="Kohn L."/>
            <person name="Lapalu N."/>
            <person name="Plummer K.M."/>
            <person name="Pradier J.M."/>
            <person name="Quevillon E."/>
            <person name="Sharon A."/>
            <person name="Simon A."/>
            <person name="ten Have A."/>
            <person name="Tudzynski B."/>
            <person name="Tudzynski P."/>
            <person name="Wincker P."/>
            <person name="Andrew M."/>
            <person name="Anthouard V."/>
            <person name="Beever R.E."/>
            <person name="Beffa R."/>
            <person name="Benoit I."/>
            <person name="Bouzid O."/>
            <person name="Brault B."/>
            <person name="Chen Z."/>
            <person name="Choquer M."/>
            <person name="Collemare J."/>
            <person name="Cotton P."/>
            <person name="Danchin E.G."/>
            <person name="Da Silva C."/>
            <person name="Gautier A."/>
            <person name="Giraud C."/>
            <person name="Giraud T."/>
            <person name="Gonzalez C."/>
            <person name="Grossetete S."/>
            <person name="Guldener U."/>
            <person name="Henrissat B."/>
            <person name="Howlett B.J."/>
            <person name="Kodira C."/>
            <person name="Kretschmer M."/>
            <person name="Lappartient A."/>
            <person name="Leroch M."/>
            <person name="Levis C."/>
            <person name="Mauceli E."/>
            <person name="Neuveglise C."/>
            <person name="Oeser B."/>
            <person name="Pearson M."/>
            <person name="Poulain J."/>
            <person name="Poussereau N."/>
            <person name="Quesneville H."/>
            <person name="Rascle C."/>
            <person name="Schumacher J."/>
            <person name="Segurens B."/>
            <person name="Sexton A."/>
            <person name="Silva E."/>
            <person name="Sirven C."/>
            <person name="Soanes D.M."/>
            <person name="Talbot N.J."/>
            <person name="Templeton M."/>
            <person name="Yandava C."/>
            <person name="Yarden O."/>
            <person name="Zeng Q."/>
            <person name="Rollins J.A."/>
            <person name="Lebrun M.H."/>
            <person name="Dickman M."/>
        </authorList>
    </citation>
    <scope>NUCLEOTIDE SEQUENCE [LARGE SCALE GENOMIC DNA]</scope>
    <source>
        <strain evidence="2">T4</strain>
    </source>
</reference>
<dbReference type="Proteomes" id="UP000008177">
    <property type="component" value="Unplaced contigs"/>
</dbReference>
<dbReference type="EMBL" id="FQ790340">
    <property type="protein sequence ID" value="CCD52088.1"/>
    <property type="molecule type" value="Genomic_DNA"/>
</dbReference>
<protein>
    <submittedName>
        <fullName evidence="1">Uncharacterized protein</fullName>
    </submittedName>
</protein>
<gene>
    <name evidence="1" type="ORF">BofuT4_P082470.1</name>
</gene>